<sequence length="61" mass="7368">MTGGGVFAFCQDQRVPDYVNFTRNTYFLMDWRIKSSYVHLHKLFKTFYSNLSFFTQTKERV</sequence>
<name>A0A0N5BYE2_STREA</name>
<dbReference type="AlphaFoldDB" id="A0A0N5BYE2"/>
<reference evidence="2" key="1">
    <citation type="submission" date="2017-02" db="UniProtKB">
        <authorList>
            <consortium name="WormBaseParasite"/>
        </authorList>
    </citation>
    <scope>IDENTIFICATION</scope>
</reference>
<accession>A0A0N5BYE2</accession>
<keyword evidence="1" id="KW-1185">Reference proteome</keyword>
<proteinExistence type="predicted"/>
<protein>
    <submittedName>
        <fullName evidence="2">Uncharacterized protein</fullName>
    </submittedName>
</protein>
<dbReference type="Proteomes" id="UP000046392">
    <property type="component" value="Unplaced"/>
</dbReference>
<evidence type="ECO:0000313" key="1">
    <source>
        <dbReference type="Proteomes" id="UP000046392"/>
    </source>
</evidence>
<organism evidence="1 2">
    <name type="scientific">Strongyloides papillosus</name>
    <name type="common">Intestinal threadworm</name>
    <dbReference type="NCBI Taxonomy" id="174720"/>
    <lineage>
        <taxon>Eukaryota</taxon>
        <taxon>Metazoa</taxon>
        <taxon>Ecdysozoa</taxon>
        <taxon>Nematoda</taxon>
        <taxon>Chromadorea</taxon>
        <taxon>Rhabditida</taxon>
        <taxon>Tylenchina</taxon>
        <taxon>Panagrolaimomorpha</taxon>
        <taxon>Strongyloidoidea</taxon>
        <taxon>Strongyloididae</taxon>
        <taxon>Strongyloides</taxon>
    </lineage>
</organism>
<evidence type="ECO:0000313" key="2">
    <source>
        <dbReference type="WBParaSite" id="SPAL_0001080166.1"/>
    </source>
</evidence>
<dbReference type="WBParaSite" id="SPAL_0001080166.1">
    <property type="protein sequence ID" value="SPAL_0001080166.1"/>
    <property type="gene ID" value="SPAL_0001080166"/>
</dbReference>